<dbReference type="Proteomes" id="UP000321353">
    <property type="component" value="Chromosome"/>
</dbReference>
<proteinExistence type="predicted"/>
<dbReference type="RefSeq" id="WP_147867554.1">
    <property type="nucleotide sequence ID" value="NZ_CP036264.1"/>
</dbReference>
<dbReference type="SUPFAM" id="SSF54001">
    <property type="entry name" value="Cysteine proteinases"/>
    <property type="match status" value="1"/>
</dbReference>
<dbReference type="InterPro" id="IPR002931">
    <property type="entry name" value="Transglutaminase-like"/>
</dbReference>
<dbReference type="InterPro" id="IPR038765">
    <property type="entry name" value="Papain-like_cys_pep_sf"/>
</dbReference>
<evidence type="ECO:0000256" key="1">
    <source>
        <dbReference type="SAM" id="MobiDB-lite"/>
    </source>
</evidence>
<dbReference type="GO" id="GO:0000272">
    <property type="term" value="P:polysaccharide catabolic process"/>
    <property type="evidence" value="ECO:0007669"/>
    <property type="project" value="InterPro"/>
</dbReference>
<evidence type="ECO:0000313" key="6">
    <source>
        <dbReference type="Proteomes" id="UP000321353"/>
    </source>
</evidence>
<dbReference type="Gene3D" id="3.10.620.30">
    <property type="match status" value="1"/>
</dbReference>
<feature type="domain" description="Transglutaminase-like" evidence="3">
    <location>
        <begin position="597"/>
        <end position="719"/>
    </location>
</feature>
<dbReference type="InterPro" id="IPR013783">
    <property type="entry name" value="Ig-like_fold"/>
</dbReference>
<evidence type="ECO:0000259" key="3">
    <source>
        <dbReference type="Pfam" id="PF01841"/>
    </source>
</evidence>
<feature type="compositionally biased region" description="Polar residues" evidence="1">
    <location>
        <begin position="1"/>
        <end position="10"/>
    </location>
</feature>
<evidence type="ECO:0000259" key="4">
    <source>
        <dbReference type="Pfam" id="PF20009"/>
    </source>
</evidence>
<evidence type="ECO:0000256" key="2">
    <source>
        <dbReference type="SAM" id="Phobius"/>
    </source>
</evidence>
<keyword evidence="2" id="KW-0472">Membrane</keyword>
<accession>A0A5B9M9S8</accession>
<dbReference type="Pfam" id="PF20009">
    <property type="entry name" value="GEVED"/>
    <property type="match status" value="1"/>
</dbReference>
<feature type="region of interest" description="Disordered" evidence="1">
    <location>
        <begin position="1"/>
        <end position="26"/>
    </location>
</feature>
<feature type="domain" description="GEVED" evidence="4">
    <location>
        <begin position="3593"/>
        <end position="3668"/>
    </location>
</feature>
<dbReference type="PANTHER" id="PTHR40274">
    <property type="entry name" value="VIRGINIAMYCIN B LYASE"/>
    <property type="match status" value="1"/>
</dbReference>
<dbReference type="SUPFAM" id="SSF63829">
    <property type="entry name" value="Calcium-dependent phosphotriesterase"/>
    <property type="match status" value="1"/>
</dbReference>
<name>A0A5B9M9S8_9BACT</name>
<dbReference type="Pfam" id="PF01841">
    <property type="entry name" value="Transglut_core"/>
    <property type="match status" value="1"/>
</dbReference>
<organism evidence="5 6">
    <name type="scientific">Stieleria maiorica</name>
    <dbReference type="NCBI Taxonomy" id="2795974"/>
    <lineage>
        <taxon>Bacteria</taxon>
        <taxon>Pseudomonadati</taxon>
        <taxon>Planctomycetota</taxon>
        <taxon>Planctomycetia</taxon>
        <taxon>Pirellulales</taxon>
        <taxon>Pirellulaceae</taxon>
        <taxon>Stieleria</taxon>
    </lineage>
</organism>
<feature type="transmembrane region" description="Helical" evidence="2">
    <location>
        <begin position="1161"/>
        <end position="1184"/>
    </location>
</feature>
<dbReference type="EMBL" id="CP036264">
    <property type="protein sequence ID" value="QEF97962.1"/>
    <property type="molecule type" value="Genomic_DNA"/>
</dbReference>
<dbReference type="Pfam" id="PF00404">
    <property type="entry name" value="Dockerin_1"/>
    <property type="match status" value="1"/>
</dbReference>
<dbReference type="Gene3D" id="2.130.10.10">
    <property type="entry name" value="YVTN repeat-like/Quinoprotein amine dehydrogenase"/>
    <property type="match status" value="1"/>
</dbReference>
<dbReference type="GO" id="GO:0004553">
    <property type="term" value="F:hydrolase activity, hydrolyzing O-glycosyl compounds"/>
    <property type="evidence" value="ECO:0007669"/>
    <property type="project" value="InterPro"/>
</dbReference>
<protein>
    <submittedName>
        <fullName evidence="5">Ubp3 associated protein Bre5</fullName>
    </submittedName>
</protein>
<keyword evidence="2" id="KW-0812">Transmembrane</keyword>
<dbReference type="InterPro" id="IPR051344">
    <property type="entry name" value="Vgb"/>
</dbReference>
<dbReference type="KEGG" id="smam:Mal15_20080"/>
<dbReference type="PANTHER" id="PTHR40274:SF3">
    <property type="entry name" value="VIRGINIAMYCIN B LYASE"/>
    <property type="match status" value="1"/>
</dbReference>
<dbReference type="InterPro" id="IPR045474">
    <property type="entry name" value="GEVED"/>
</dbReference>
<dbReference type="InterPro" id="IPR002105">
    <property type="entry name" value="Dockerin_1_rpt"/>
</dbReference>
<evidence type="ECO:0000313" key="5">
    <source>
        <dbReference type="EMBL" id="QEF97962.1"/>
    </source>
</evidence>
<feature type="transmembrane region" description="Helical" evidence="2">
    <location>
        <begin position="1228"/>
        <end position="1248"/>
    </location>
</feature>
<keyword evidence="2" id="KW-1133">Transmembrane helix</keyword>
<feature type="compositionally biased region" description="Basic residues" evidence="1">
    <location>
        <begin position="11"/>
        <end position="26"/>
    </location>
</feature>
<dbReference type="Gene3D" id="2.60.40.10">
    <property type="entry name" value="Immunoglobulins"/>
    <property type="match status" value="1"/>
</dbReference>
<dbReference type="InterPro" id="IPR015943">
    <property type="entry name" value="WD40/YVTN_repeat-like_dom_sf"/>
</dbReference>
<sequence length="4056" mass="424168">MLPQQLSRNAASRRTKKSRQRHRQAYRRRFSRPQLEFLEKRLLLAQDLLIANPEADNILRFEGATGDPLGEFVSANSGGLVDPIDPTFGPDGNLYVISSEAGHEKILRYDGGDGSFIGTFIDTGAGGFSGASAIEFGPDGDLYVATNTSAGVLRYDGATGAFETAIAAGEVARASGIAFGPDNNLYVMDSDGFLNTFADRITRYDPATGNQIDEFVAPGNLDDVAYFTFGPDGHLYVPDVSFNDIRRFNGTTGEFEGIYVSLAPNEPSFDIRFGTDGSAYVSNGGVERFDVESGDFIDTFIDGQFGTATFVPSFAEAVDLEVLSVQIPAGAVQGEQLTIAYEVRNSSATSTAGDQWTDVAYFSLDDVFDPSDQEVGRVDRKFELPAGGQYTETITVAVPATPIGLYHVFVIADRRGETSDQSRANNLGLAPTTLLTYPPLCDSHDAAGSITVGRTASSQTMDDINDDRLSITYTAYNATACVVDDVLLTTTLQTGVALDTAEVAPERNGETLAWALGSLAPYGRASVTIEVALSNPVPSQIDGGAAASGSIDGWIVRDSAPPLLLATGPFDPAVLASTPDANTDDPVIQEKAAELDYDPLKIADFLTHEIGYQSYSGSLRGGRGTLWSGAGNSLDEASLGIALFRASGIPARYVAGTLNEELSQQLILSMFPADSSAIGFVQQDFEVGDPVNDPQLVAETAAHYWIQLDVGGGFEDFDPTFADATIGATYADEQQTFTEVSPALRHRTTIRLNAEFYHEANTLFGLSNPINTKTVLEETFDTVALVGRPISIGHFVNQRQTGAVITARTITYSPYYRISDTAFDLASDEIFSGESYQEVFTNFPFGNQILTGVFIELDVIGIDGTTSTSEHVLLDRIGAANRDGAGGDVSISPDDGPAFSPFDATTINVLPGKSDPRALARAIHELESLNRRLLERGAQSGGLQIDPGSPDSELMWTSRVALNRLRLAHFLSLSELVIDAVARDVKLAAYQDSPRITIAKSLARFNADGRLTVAEAIDLNRNDMRVVVSPGQAVASKIGFQMHRGFVDSEVEAVVLGTSAGSEFNVTSADTIIQAAVAEGATLVVIGPGDETRLETLDISADVKARILRAITDDKLAVVPDRAIDIAGNAQVAWYEIDLETGDTIGVLADGSHGAISERVAALWVGFALGFSTPPLIYVGGLLAQKYGAPDSVGSGAGAASTLWGVANELFPNLKNPKHGFAGGKHPAPFFFFFGFLAGLWLSIYLSGKINPFLLEQLKKLPGDPPLPPFLFGTEIVTPGSFSNASFQQTVQPTLAGGNVSGALGAQSVRASGAIDINSSDHKNVVNRYAANTLTVVNGELFDADGNRLGTGDISMSSIPHADVTLTGVQSRREFGVGRVLITPSSDDGIAVVSEWDELTATFGGELVAEITTNSLLLNNTPLPMGNYSIVSESLTLQGSGSVSHVHVEHSLSISAEDAVVEIGPGSTGNLTVGTDNDVFIHGIALNGYTGSLDIASDAESVAVSLQGAAEHQSHVIPSNTTFSADHNTPTFLTPLVQSSLGGPYDIVVDAPEGWTVEALSDGSVSVLPKPGAALGTHFVNLTARSQHDPALRTKARIGIEVESTDPGVSLSVDHDTVFFLDLNGGQVPTVFRATVGNQGQDSDVFDVLVPQAPPGFEVIISNPELRVDGGRSAVTGINLVPTGPLSPPGTTITFDVVATSDQDPTVTAMDTVSYTIDDIHGLAVNIDPIEVTAIPGETVTLELLLQSTGNVAEEVSFETQLSDGLAVSNLQSVSLAPGSSQILEIGFTPDASVPLNSILSAIITADIGTEIPVVTQVFVSVSAPGVAAVNRAATAVRALNDTTLGDRLEDLGIGLTRLVQEPDNALFKEQVRVLLDNTISFFMDDTDYNGFVGPLSTARDGFNTASTAEAISTAIESIGNVLDDFGEAVGNLAAHQFALSLSPNTLVAQPLVPAPFVARVHNLGTATTSYSLALAGVPDGVTATLDQDTLTLAPGEFADVPGSLTQVSTTELVDFDFSVDVAVTGITTQIQESAIGSVRPRNEIVSVTGIDVVPPFGDPGTQVNLTARLLNAVNRQQAALVSYSVTDPGGSTVFESPTPVPASLTVQTSLVSVDLGNLDTSGFAQGQHTIKVTVADADGNAIPGADATTPLIIGSPVEATLTVGPQVVPPGVSTVTNTLQVFGKVPLGVGTLKLVGMLPIEAFTGNFDNVDAIQGITLGGDTAYVHGNALGIGSLHVVDLSDPTAPTRTRAEIGIVSTAGAIDGDRLFAVDEGTTASGFSTLHVFDLNGGSGGTLEDPLLRDSISVPYIFGQDLVVSGDSVFTAEAQVRFNGPNLLEQNGTILSFDASDPADVQFLDSLFDVNGTTDDGNPNMGGNFYTRAFALADPTTLLVTSSTSTGSDTQTGTGRLLVVDVADPAAINSDDPNTQNAVVTELLIPGTTLIADIVVHGEMAYVIGSTGGFKNGDETDRAPTGDLVLASINISDPRNPVLTHTETLTRAARGALNLTVLGPGWLAISSLGDATADTPQLITIDVTDPGSFSFDQQLELTGTPEGMAADATHLYVTQSDGLFVYELRPDDPLELLAVAPVAGAAGVAVQNDIAYACGTDGISVLDYSNPASPTVVDTVGTGSHRGCRVDGDLLVAIRDPTARTMAVDVYSIQNDPLLPVLLGSSPAIQYANLESGIELIDSHAFVSQFGVCVQTRPATGNIVGMMGELLSVAFNLDDPDSPTSATPELADALFNTFGDNNSPPTDVGGCALSGGDHNVFGLTLAGPDLAYLAAGSATVANPGGGVGRIHVVDISNPGAAQVVTDVDLPGTQQALGIGIAGNYGVVIGSTTGWNNPFDGFRAGNLTVTSLDLSDPLDPRVISTKELDRPARSFWTNFGSLGNNLFGFSSQNWQSDTQRDAKLLLIDLSNPLDPYVIETEVELDTVPPNSITADGDLLFTTDAGGVSIYRIGDLPRIPFTAQVQIPRNSGVSVVEASFNLPPDQIIANDPDFDTLVWNLALTPDADLVNLTWDTVVTALQPGQSRAITLDTTVDFAYQSAPGQLTLAAQSVAVQQLLAINPSGSAAQPGGKADFTLSVMNPRDVDVTYDLSSSGVPADWIDLVSQVVVPAAGSVDVPLTLRPDSNAVLDDYGFVITATSHGTTGDVEGSLTVAGDPILPPIDRAARGVWVELKPMSATAGQGTSAIYTARVYNTGSESDEFVLFVSGLPAEFDTTINAGIFSVPAGASNFREFPVRITPPAGTAAAEYPFTVTAASVDHVSVTGPAAGSLTVVDVGVDVEIVPTSTDPETSVQMTITNTGTVPETFDVSLAAPAALAATLGTATVSLQPSQSQTVTIDLGEIDFAFPGTLQLIGSARSQTQPTVLDAQSIDVNIAAVRAMTAEFERDTRTLPLPGVSSFLLLVDNVGNVEDEYTARIFSTDGPVSAALKDLDGVPAQEIPLFVLPGLSRGGIVLDTELTGFGTGTVTVQVRSLNDATILAEDTITVMTDAEFDFGDAPEGIQIEDLVSNYPTRLGSGGARHALVDNGPRLGPSIDVEPNGQPSELADGDGIDEDGVIQIASFVSTASQSTLGSVLIDVSGTAKLDAWIDFNRNGRFDHPAEHLGSGTSTALVPGANIVPVTVPPGASVGTTYARFRISTLGGLAPGGEADDGEVEDYRFEILDGTSGADAIVNLIVGDVNVIGEGGDVVVLHETTELFRVPGAALAGLGFQGTDEDDLLSLGNLGAVLNAPIPIGFHGSGGSDTLKLADRDQLLDLTDDDLNPLGDIEVIDVVGASPNHLILDVVSVVASTDIDNSLLVIHDDDDTVHYAGAQWTVNLPIFVDGAQRHHLTGGGATVETLNTRPWTNPYIRTDVDRSGSTSPRDALLIINLLGREAADTGSVALPDPTSAETIADWYYDVNGSRFASPLDALQVINFIAVQQESEGAAGEALLAADLLTRRSALGDATESLQSLDTAIRNAPMSSLSIDRSWPLPTGRRHWPETADTDLELSFVDGNRERSLGELDAIDYSLANDPAQPFLWRLENGELDATLADCSLQSLGHTDKS</sequence>
<reference evidence="5 6" key="1">
    <citation type="submission" date="2019-02" db="EMBL/GenBank/DDBJ databases">
        <title>Planctomycetal bacteria perform biofilm scaping via a novel small molecule.</title>
        <authorList>
            <person name="Jeske O."/>
            <person name="Boedeker C."/>
            <person name="Wiegand S."/>
            <person name="Breitling P."/>
            <person name="Kallscheuer N."/>
            <person name="Jogler M."/>
            <person name="Rohde M."/>
            <person name="Petersen J."/>
            <person name="Medema M.H."/>
            <person name="Surup F."/>
            <person name="Jogler C."/>
        </authorList>
    </citation>
    <scope>NUCLEOTIDE SEQUENCE [LARGE SCALE GENOMIC DNA]</scope>
    <source>
        <strain evidence="5 6">Mal15</strain>
    </source>
</reference>
<keyword evidence="6" id="KW-1185">Reference proteome</keyword>
<gene>
    <name evidence="5" type="ORF">Mal15_20080</name>
</gene>